<feature type="domain" description="Enkurin" evidence="7">
    <location>
        <begin position="273"/>
        <end position="365"/>
    </location>
</feature>
<accession>A0A6P9AHX4</accession>
<evidence type="ECO:0000256" key="6">
    <source>
        <dbReference type="SAM" id="MobiDB-lite"/>
    </source>
</evidence>
<evidence type="ECO:0000313" key="10">
    <source>
        <dbReference type="RefSeq" id="XP_034256985.1"/>
    </source>
</evidence>
<evidence type="ECO:0000256" key="5">
    <source>
        <dbReference type="ARBA" id="ARBA00023273"/>
    </source>
</evidence>
<dbReference type="Pfam" id="PF13864">
    <property type="entry name" value="Enkurin"/>
    <property type="match status" value="1"/>
</dbReference>
<dbReference type="OrthoDB" id="10264920at2759"/>
<dbReference type="RefSeq" id="XP_034256984.1">
    <property type="nucleotide sequence ID" value="XM_034401093.1"/>
</dbReference>
<keyword evidence="8" id="KW-1185">Reference proteome</keyword>
<feature type="region of interest" description="Disordered" evidence="6">
    <location>
        <begin position="245"/>
        <end position="266"/>
    </location>
</feature>
<comment type="subcellular location">
    <subcellularLocation>
        <location evidence="1">Cell projection</location>
        <location evidence="1">Cilium</location>
    </subcellularLocation>
    <subcellularLocation>
        <location evidence="2">Cytoplasm</location>
        <location evidence="2">Cytoskeleton</location>
    </subcellularLocation>
</comment>
<dbReference type="AlphaFoldDB" id="A0A6P9AHX4"/>
<keyword evidence="3" id="KW-0963">Cytoplasm</keyword>
<evidence type="ECO:0000256" key="1">
    <source>
        <dbReference type="ARBA" id="ARBA00004138"/>
    </source>
</evidence>
<feature type="region of interest" description="Disordered" evidence="6">
    <location>
        <begin position="1"/>
        <end position="115"/>
    </location>
</feature>
<dbReference type="GO" id="GO:0005929">
    <property type="term" value="C:cilium"/>
    <property type="evidence" value="ECO:0007669"/>
    <property type="project" value="UniProtKB-SubCell"/>
</dbReference>
<dbReference type="InterPro" id="IPR052102">
    <property type="entry name" value="Enkurin_domain-protein"/>
</dbReference>
<evidence type="ECO:0000313" key="9">
    <source>
        <dbReference type="RefSeq" id="XP_034256984.1"/>
    </source>
</evidence>
<feature type="compositionally biased region" description="Low complexity" evidence="6">
    <location>
        <begin position="46"/>
        <end position="62"/>
    </location>
</feature>
<keyword evidence="5" id="KW-0966">Cell projection</keyword>
<dbReference type="Proteomes" id="UP000515158">
    <property type="component" value="Unplaced"/>
</dbReference>
<dbReference type="KEGG" id="tpal:117654454"/>
<organism evidence="9">
    <name type="scientific">Thrips palmi</name>
    <name type="common">Melon thrips</name>
    <dbReference type="NCBI Taxonomy" id="161013"/>
    <lineage>
        <taxon>Eukaryota</taxon>
        <taxon>Metazoa</taxon>
        <taxon>Ecdysozoa</taxon>
        <taxon>Arthropoda</taxon>
        <taxon>Hexapoda</taxon>
        <taxon>Insecta</taxon>
        <taxon>Pterygota</taxon>
        <taxon>Neoptera</taxon>
        <taxon>Paraneoptera</taxon>
        <taxon>Thysanoptera</taxon>
        <taxon>Terebrantia</taxon>
        <taxon>Thripoidea</taxon>
        <taxon>Thripidae</taxon>
        <taxon>Thrips</taxon>
    </lineage>
</organism>
<protein>
    <submittedName>
        <fullName evidence="9 10">Uncharacterized protein LOC117654454</fullName>
    </submittedName>
</protein>
<reference evidence="9 10" key="1">
    <citation type="submission" date="2025-04" db="UniProtKB">
        <authorList>
            <consortium name="RefSeq"/>
        </authorList>
    </citation>
    <scope>IDENTIFICATION</scope>
    <source>
        <tissue evidence="9 10">Total insect</tissue>
    </source>
</reference>
<evidence type="ECO:0000259" key="7">
    <source>
        <dbReference type="PROSITE" id="PS51665"/>
    </source>
</evidence>
<evidence type="ECO:0000313" key="8">
    <source>
        <dbReference type="Proteomes" id="UP000515158"/>
    </source>
</evidence>
<proteinExistence type="predicted"/>
<name>A0A6P9AHX4_THRPL</name>
<evidence type="ECO:0000256" key="3">
    <source>
        <dbReference type="ARBA" id="ARBA00022490"/>
    </source>
</evidence>
<dbReference type="PROSITE" id="PS51665">
    <property type="entry name" value="ENKURIN"/>
    <property type="match status" value="1"/>
</dbReference>
<gene>
    <name evidence="9 10" type="primary">LOC117654454</name>
</gene>
<dbReference type="InterPro" id="IPR027012">
    <property type="entry name" value="Enkurin_dom"/>
</dbReference>
<dbReference type="GO" id="GO:0005881">
    <property type="term" value="C:cytoplasmic microtubule"/>
    <property type="evidence" value="ECO:0007669"/>
    <property type="project" value="TreeGrafter"/>
</dbReference>
<dbReference type="RefSeq" id="XP_034256985.1">
    <property type="nucleotide sequence ID" value="XM_034401094.1"/>
</dbReference>
<feature type="compositionally biased region" description="Basic and acidic residues" evidence="6">
    <location>
        <begin position="93"/>
        <end position="103"/>
    </location>
</feature>
<dbReference type="PANTHER" id="PTHR21490:SF2">
    <property type="entry name" value="ENKURIN DOMAIN-CONTAINING PROTEIN 1"/>
    <property type="match status" value="1"/>
</dbReference>
<dbReference type="GeneID" id="117654454"/>
<evidence type="ECO:0000256" key="4">
    <source>
        <dbReference type="ARBA" id="ARBA00023212"/>
    </source>
</evidence>
<feature type="compositionally biased region" description="Polar residues" evidence="6">
    <location>
        <begin position="81"/>
        <end position="92"/>
    </location>
</feature>
<sequence length="368" mass="41449">MKMSTLKGLFDPKPRSHRNFLLENKRDIKTKSTINSQKQKKEENISLKQRSSLSSSKPMSPLGTVMKSSASGQRQKHSVGLNHSHSTSQQAKETPKKIRESKPIGDSLSSKPTSNSKTMHYILKENVPFEWTEVCPSLISHSICHQGVQTDRDEKYNEIHDSQVQRHNMTDECDKKHVQIQKHTALNKVHSKEEDGCESIHELTGINLGDHSDALNCPGEQLVSNAPDKKSSNLVSDIGNLKLSPSRKSVSNAKLPATTMNPPPYKKGVVPGYLSKRKTEALASARAKEVDPNCPLGHIVMPDDERRETLDMILKNYNHLIAELNKIPVRTDTLKMKQRKIEIEKQLDKLEEGIRIFSRSKVYVKLDA</sequence>
<keyword evidence="4" id="KW-0206">Cytoskeleton</keyword>
<evidence type="ECO:0000256" key="2">
    <source>
        <dbReference type="ARBA" id="ARBA00004245"/>
    </source>
</evidence>
<dbReference type="PANTHER" id="PTHR21490">
    <property type="entry name" value="ENKURIN-RELATED"/>
    <property type="match status" value="1"/>
</dbReference>